<comment type="caution">
    <text evidence="6">The sequence shown here is derived from an EMBL/GenBank/DDBJ whole genome shotgun (WGS) entry which is preliminary data.</text>
</comment>
<feature type="non-terminal residue" evidence="6">
    <location>
        <position position="1"/>
    </location>
</feature>
<sequence>VGMLLGANVSVGACVTNLICVTIGNIIGGAIIIPCIYYATYLAADKKKSSNV</sequence>
<gene>
    <name evidence="6" type="ORF">Q604_UNBC12398G0001</name>
</gene>
<dbReference type="Gene3D" id="1.20.1080.10">
    <property type="entry name" value="Glycerol uptake facilitator protein"/>
    <property type="match status" value="1"/>
</dbReference>
<keyword evidence="3 5" id="KW-1133">Transmembrane helix</keyword>
<reference evidence="6" key="1">
    <citation type="submission" date="2013-12" db="EMBL/GenBank/DDBJ databases">
        <title>A Varibaculum cambriense genome reconstructed from a premature infant gut community with otherwise low bacterial novelty that shifts toward anaerobic metabolism during the third week of life.</title>
        <authorList>
            <person name="Brown C.T."/>
            <person name="Sharon I."/>
            <person name="Thomas B.C."/>
            <person name="Castelle C.J."/>
            <person name="Morowitz M.J."/>
            <person name="Banfield J.F."/>
        </authorList>
    </citation>
    <scope>NUCLEOTIDE SEQUENCE</scope>
</reference>
<keyword evidence="2 5" id="KW-0812">Transmembrane</keyword>
<dbReference type="AlphaFoldDB" id="W1XS20"/>
<name>W1XS20_9ZZZZ</name>
<protein>
    <submittedName>
        <fullName evidence="6">Uncharacterized protein</fullName>
    </submittedName>
</protein>
<feature type="transmembrane region" description="Helical" evidence="5">
    <location>
        <begin position="15"/>
        <end position="39"/>
    </location>
</feature>
<dbReference type="EMBL" id="AZMM01012398">
    <property type="protein sequence ID" value="ETJ33153.1"/>
    <property type="molecule type" value="Genomic_DNA"/>
</dbReference>
<evidence type="ECO:0000256" key="3">
    <source>
        <dbReference type="ARBA" id="ARBA00022989"/>
    </source>
</evidence>
<dbReference type="GO" id="GO:0016020">
    <property type="term" value="C:membrane"/>
    <property type="evidence" value="ECO:0007669"/>
    <property type="project" value="UniProtKB-SubCell"/>
</dbReference>
<evidence type="ECO:0000256" key="4">
    <source>
        <dbReference type="ARBA" id="ARBA00023136"/>
    </source>
</evidence>
<evidence type="ECO:0000256" key="5">
    <source>
        <dbReference type="SAM" id="Phobius"/>
    </source>
</evidence>
<evidence type="ECO:0000256" key="2">
    <source>
        <dbReference type="ARBA" id="ARBA00022692"/>
    </source>
</evidence>
<accession>W1XS20</accession>
<dbReference type="InterPro" id="IPR023271">
    <property type="entry name" value="Aquaporin-like"/>
</dbReference>
<organism evidence="6">
    <name type="scientific">human gut metagenome</name>
    <dbReference type="NCBI Taxonomy" id="408170"/>
    <lineage>
        <taxon>unclassified sequences</taxon>
        <taxon>metagenomes</taxon>
        <taxon>organismal metagenomes</taxon>
    </lineage>
</organism>
<keyword evidence="4 5" id="KW-0472">Membrane</keyword>
<evidence type="ECO:0000256" key="1">
    <source>
        <dbReference type="ARBA" id="ARBA00004141"/>
    </source>
</evidence>
<proteinExistence type="predicted"/>
<evidence type="ECO:0000313" key="6">
    <source>
        <dbReference type="EMBL" id="ETJ33153.1"/>
    </source>
</evidence>
<comment type="subcellular location">
    <subcellularLocation>
        <location evidence="1">Membrane</location>
        <topology evidence="1">Multi-pass membrane protein</topology>
    </subcellularLocation>
</comment>